<name>A0A2Z7D746_9LAMI</name>
<dbReference type="InterPro" id="IPR000743">
    <property type="entry name" value="Glyco_hydro_28"/>
</dbReference>
<feature type="chain" id="PRO_5016344416" evidence="19">
    <location>
        <begin position="18"/>
        <end position="625"/>
    </location>
</feature>
<dbReference type="SMART" id="SM00768">
    <property type="entry name" value="X8"/>
    <property type="match status" value="1"/>
</dbReference>
<feature type="active site" evidence="16">
    <location>
        <position position="240"/>
    </location>
</feature>
<evidence type="ECO:0000256" key="5">
    <source>
        <dbReference type="ARBA" id="ARBA00022512"/>
    </source>
</evidence>
<dbReference type="Gene3D" id="2.160.20.10">
    <property type="entry name" value="Single-stranded right-handed beta-helix, Pectin lyase-like"/>
    <property type="match status" value="1"/>
</dbReference>
<proteinExistence type="inferred from homology"/>
<keyword evidence="7" id="KW-0336">GPI-anchor</keyword>
<evidence type="ECO:0000256" key="18">
    <source>
        <dbReference type="SAM" id="MobiDB-lite"/>
    </source>
</evidence>
<evidence type="ECO:0000256" key="14">
    <source>
        <dbReference type="ARBA" id="ARBA00023295"/>
    </source>
</evidence>
<dbReference type="GO" id="GO:0071555">
    <property type="term" value="P:cell wall organization"/>
    <property type="evidence" value="ECO:0007669"/>
    <property type="project" value="UniProtKB-KW"/>
</dbReference>
<gene>
    <name evidence="21" type="ORF">F511_31510</name>
</gene>
<evidence type="ECO:0000256" key="1">
    <source>
        <dbReference type="ARBA" id="ARBA00004191"/>
    </source>
</evidence>
<reference evidence="21 22" key="1">
    <citation type="journal article" date="2015" name="Proc. Natl. Acad. Sci. U.S.A.">
        <title>The resurrection genome of Boea hygrometrica: A blueprint for survival of dehydration.</title>
        <authorList>
            <person name="Xiao L."/>
            <person name="Yang G."/>
            <person name="Zhang L."/>
            <person name="Yang X."/>
            <person name="Zhao S."/>
            <person name="Ji Z."/>
            <person name="Zhou Q."/>
            <person name="Hu M."/>
            <person name="Wang Y."/>
            <person name="Chen M."/>
            <person name="Xu Y."/>
            <person name="Jin H."/>
            <person name="Xiao X."/>
            <person name="Hu G."/>
            <person name="Bao F."/>
            <person name="Hu Y."/>
            <person name="Wan P."/>
            <person name="Li L."/>
            <person name="Deng X."/>
            <person name="Kuang T."/>
            <person name="Xiang C."/>
            <person name="Zhu J.K."/>
            <person name="Oliver M.J."/>
            <person name="He Y."/>
        </authorList>
    </citation>
    <scope>NUCLEOTIDE SEQUENCE [LARGE SCALE GENOMIC DNA]</scope>
    <source>
        <strain evidence="22">cv. XS01</strain>
    </source>
</reference>
<dbReference type="GO" id="GO:0098552">
    <property type="term" value="C:side of membrane"/>
    <property type="evidence" value="ECO:0007669"/>
    <property type="project" value="UniProtKB-KW"/>
</dbReference>
<evidence type="ECO:0000256" key="9">
    <source>
        <dbReference type="ARBA" id="ARBA00022801"/>
    </source>
</evidence>
<evidence type="ECO:0000259" key="20">
    <source>
        <dbReference type="SMART" id="SM00768"/>
    </source>
</evidence>
<dbReference type="SMART" id="SM00710">
    <property type="entry name" value="PbH1"/>
    <property type="match status" value="6"/>
</dbReference>
<dbReference type="FunFam" id="2.160.20.10:FF:000004">
    <property type="entry name" value="Pectin lyase-like superfamily protein"/>
    <property type="match status" value="1"/>
</dbReference>
<dbReference type="OrthoDB" id="187139at2759"/>
<evidence type="ECO:0000256" key="17">
    <source>
        <dbReference type="RuleBase" id="RU361169"/>
    </source>
</evidence>
<evidence type="ECO:0000256" key="2">
    <source>
        <dbReference type="ARBA" id="ARBA00004609"/>
    </source>
</evidence>
<evidence type="ECO:0000256" key="10">
    <source>
        <dbReference type="ARBA" id="ARBA00023136"/>
    </source>
</evidence>
<evidence type="ECO:0000256" key="13">
    <source>
        <dbReference type="ARBA" id="ARBA00023288"/>
    </source>
</evidence>
<evidence type="ECO:0000256" key="11">
    <source>
        <dbReference type="ARBA" id="ARBA00023157"/>
    </source>
</evidence>
<dbReference type="Proteomes" id="UP000250235">
    <property type="component" value="Unassembled WGS sequence"/>
</dbReference>
<dbReference type="Gene3D" id="1.20.58.1040">
    <property type="match status" value="1"/>
</dbReference>
<dbReference type="GO" id="GO:0005886">
    <property type="term" value="C:plasma membrane"/>
    <property type="evidence" value="ECO:0007669"/>
    <property type="project" value="UniProtKB-SubCell"/>
</dbReference>
<keyword evidence="5" id="KW-0134">Cell wall</keyword>
<evidence type="ECO:0000256" key="16">
    <source>
        <dbReference type="PROSITE-ProRule" id="PRU10052"/>
    </source>
</evidence>
<keyword evidence="14 17" id="KW-0326">Glycosidase</keyword>
<dbReference type="SUPFAM" id="SSF51126">
    <property type="entry name" value="Pectin lyase-like"/>
    <property type="match status" value="1"/>
</dbReference>
<dbReference type="PROSITE" id="PS00502">
    <property type="entry name" value="POLYGALACTURONASE"/>
    <property type="match status" value="1"/>
</dbReference>
<dbReference type="Pfam" id="PF07983">
    <property type="entry name" value="X8"/>
    <property type="match status" value="1"/>
</dbReference>
<keyword evidence="11" id="KW-1015">Disulfide bond</keyword>
<keyword evidence="10" id="KW-0472">Membrane</keyword>
<dbReference type="InterPro" id="IPR006626">
    <property type="entry name" value="PbH1"/>
</dbReference>
<dbReference type="GO" id="GO:0009506">
    <property type="term" value="C:plasmodesma"/>
    <property type="evidence" value="ECO:0007669"/>
    <property type="project" value="UniProtKB-ARBA"/>
</dbReference>
<evidence type="ECO:0000256" key="12">
    <source>
        <dbReference type="ARBA" id="ARBA00023180"/>
    </source>
</evidence>
<feature type="compositionally biased region" description="Polar residues" evidence="18">
    <location>
        <begin position="451"/>
        <end position="461"/>
    </location>
</feature>
<dbReference type="Pfam" id="PF00295">
    <property type="entry name" value="Glyco_hydro_28"/>
    <property type="match status" value="1"/>
</dbReference>
<keyword evidence="9 17" id="KW-0378">Hydrolase</keyword>
<dbReference type="PANTHER" id="PTHR31375">
    <property type="match status" value="1"/>
</dbReference>
<comment type="similarity">
    <text evidence="3 17">Belongs to the glycosyl hydrolase 28 family.</text>
</comment>
<dbReference type="InterPro" id="IPR011050">
    <property type="entry name" value="Pectin_lyase_fold/virulence"/>
</dbReference>
<dbReference type="InterPro" id="IPR012946">
    <property type="entry name" value="X8"/>
</dbReference>
<feature type="domain" description="X8" evidence="20">
    <location>
        <begin position="483"/>
        <end position="567"/>
    </location>
</feature>
<dbReference type="InterPro" id="IPR012334">
    <property type="entry name" value="Pectin_lyas_fold"/>
</dbReference>
<evidence type="ECO:0000256" key="6">
    <source>
        <dbReference type="ARBA" id="ARBA00022525"/>
    </source>
</evidence>
<dbReference type="AlphaFoldDB" id="A0A2Z7D746"/>
<evidence type="ECO:0000256" key="3">
    <source>
        <dbReference type="ARBA" id="ARBA00008834"/>
    </source>
</evidence>
<feature type="region of interest" description="Disordered" evidence="18">
    <location>
        <begin position="432"/>
        <end position="461"/>
    </location>
</feature>
<keyword evidence="12" id="KW-0325">Glycoprotein</keyword>
<evidence type="ECO:0000256" key="4">
    <source>
        <dbReference type="ARBA" id="ARBA00022475"/>
    </source>
</evidence>
<accession>A0A2Z7D746</accession>
<keyword evidence="15" id="KW-0961">Cell wall biogenesis/degradation</keyword>
<comment type="subcellular location">
    <subcellularLocation>
        <location evidence="2">Cell membrane</location>
        <topology evidence="2">Lipid-anchor</topology>
        <topology evidence="2">GPI-anchor</topology>
    </subcellularLocation>
    <subcellularLocation>
        <location evidence="1">Secreted</location>
        <location evidence="1">Cell wall</location>
    </subcellularLocation>
</comment>
<evidence type="ECO:0000313" key="21">
    <source>
        <dbReference type="EMBL" id="KZV52916.1"/>
    </source>
</evidence>
<protein>
    <submittedName>
        <fullName evidence="21">Exopolygalacturonase-like</fullName>
    </submittedName>
</protein>
<keyword evidence="8 19" id="KW-0732">Signal</keyword>
<dbReference type="FunFam" id="1.20.58.1040:FF:000001">
    <property type="entry name" value="Glucan endo-1,3-beta-glucosidase 4"/>
    <property type="match status" value="1"/>
</dbReference>
<dbReference type="GO" id="GO:0005975">
    <property type="term" value="P:carbohydrate metabolic process"/>
    <property type="evidence" value="ECO:0007669"/>
    <property type="project" value="InterPro"/>
</dbReference>
<keyword evidence="6" id="KW-0964">Secreted</keyword>
<evidence type="ECO:0000256" key="8">
    <source>
        <dbReference type="ARBA" id="ARBA00022729"/>
    </source>
</evidence>
<evidence type="ECO:0000256" key="7">
    <source>
        <dbReference type="ARBA" id="ARBA00022622"/>
    </source>
</evidence>
<evidence type="ECO:0000256" key="15">
    <source>
        <dbReference type="ARBA" id="ARBA00023316"/>
    </source>
</evidence>
<keyword evidence="13" id="KW-0449">Lipoprotein</keyword>
<evidence type="ECO:0000313" key="22">
    <source>
        <dbReference type="Proteomes" id="UP000250235"/>
    </source>
</evidence>
<organism evidence="21 22">
    <name type="scientific">Dorcoceras hygrometricum</name>
    <dbReference type="NCBI Taxonomy" id="472368"/>
    <lineage>
        <taxon>Eukaryota</taxon>
        <taxon>Viridiplantae</taxon>
        <taxon>Streptophyta</taxon>
        <taxon>Embryophyta</taxon>
        <taxon>Tracheophyta</taxon>
        <taxon>Spermatophyta</taxon>
        <taxon>Magnoliopsida</taxon>
        <taxon>eudicotyledons</taxon>
        <taxon>Gunneridae</taxon>
        <taxon>Pentapetalae</taxon>
        <taxon>asterids</taxon>
        <taxon>lamiids</taxon>
        <taxon>Lamiales</taxon>
        <taxon>Gesneriaceae</taxon>
        <taxon>Didymocarpoideae</taxon>
        <taxon>Trichosporeae</taxon>
        <taxon>Loxocarpinae</taxon>
        <taxon>Dorcoceras</taxon>
    </lineage>
</organism>
<keyword evidence="22" id="KW-1185">Reference proteome</keyword>
<keyword evidence="4" id="KW-1003">Cell membrane</keyword>
<feature type="signal peptide" evidence="19">
    <location>
        <begin position="1"/>
        <end position="17"/>
    </location>
</feature>
<dbReference type="EMBL" id="KQ990595">
    <property type="protein sequence ID" value="KZV52916.1"/>
    <property type="molecule type" value="Genomic_DNA"/>
</dbReference>
<dbReference type="GO" id="GO:0004650">
    <property type="term" value="F:polygalacturonase activity"/>
    <property type="evidence" value="ECO:0007669"/>
    <property type="project" value="InterPro"/>
</dbReference>
<evidence type="ECO:0000256" key="19">
    <source>
        <dbReference type="SAM" id="SignalP"/>
    </source>
</evidence>
<sequence>MILPLLFFLSSFVFVNGASRPRKFFNVMNYGAVADGKTDDSQAFLKTWRDACEYHGRSRVWIPRRHTFLLNSVVFQGPCNGSMAFLIKGTLKAPTDPRSFFTETWIGFKYIDDLTVKGSGYLDGQGHAAWPYNDCYRNPQCKRLPATLRFDFVTNSNVNHLRSINSKNTHINLFACRNMNISKIRMTAPASSPNTDGIHIGLSSNIKISRTVIQTGDDCISMVSGSRNIEINDVSCGPGHGISVGSLGRSHETEYVSGISVRNCTFKGADNGLRVKTWSPSLYSMASNLTFEDIIMQNTGNPILIDQQYCPFSGCGGKTQSRSRVQIQDVTFKNIRGVSSTQVAVNIQCSEDSPCKNVKLVDINLAYNGTGQSMALCSNILGSSYGKQIPKGPIAGVTTEKAMPRKLSDAGDGKSQDSVRISAKRMDITTPVTTVPTTDPLNPKTREPIFNPTNSNPDTPNIITNPVDPAIAPRVPGSSSARSWCVASQSVSKTDLQMALDYACGHGGADCSAIQPSGSCFIPDTLHGHASYAFNSYYQKNPIPTSCNFGGAAVTTSTDPSYDTCQYASTSTSSSVLDINTSGSRVFGARPITPTTSPAAITSAISCFQHLILVIHVVILVRLEI</sequence>